<name>A0A938YGC3_9ACTN</name>
<evidence type="ECO:0000313" key="3">
    <source>
        <dbReference type="EMBL" id="MBM9467872.1"/>
    </source>
</evidence>
<feature type="compositionally biased region" description="Basic residues" evidence="1">
    <location>
        <begin position="12"/>
        <end position="21"/>
    </location>
</feature>
<dbReference type="Gene3D" id="2.60.120.200">
    <property type="match status" value="1"/>
</dbReference>
<feature type="compositionally biased region" description="Low complexity" evidence="1">
    <location>
        <begin position="75"/>
        <end position="86"/>
    </location>
</feature>
<dbReference type="CDD" id="cd00413">
    <property type="entry name" value="Glyco_hydrolase_16"/>
    <property type="match status" value="1"/>
</dbReference>
<feature type="region of interest" description="Disordered" evidence="1">
    <location>
        <begin position="1"/>
        <end position="21"/>
    </location>
</feature>
<dbReference type="GO" id="GO:0004553">
    <property type="term" value="F:hydrolase activity, hydrolyzing O-glycosyl compounds"/>
    <property type="evidence" value="ECO:0007669"/>
    <property type="project" value="InterPro"/>
</dbReference>
<proteinExistence type="predicted"/>
<dbReference type="PROSITE" id="PS51762">
    <property type="entry name" value="GH16_2"/>
    <property type="match status" value="1"/>
</dbReference>
<dbReference type="AlphaFoldDB" id="A0A938YGC3"/>
<accession>A0A938YGC3</accession>
<dbReference type="EMBL" id="JAERWK010000015">
    <property type="protein sequence ID" value="MBM9467872.1"/>
    <property type="molecule type" value="Genomic_DNA"/>
</dbReference>
<evidence type="ECO:0000259" key="2">
    <source>
        <dbReference type="PROSITE" id="PS51762"/>
    </source>
</evidence>
<evidence type="ECO:0000313" key="4">
    <source>
        <dbReference type="Proteomes" id="UP000663792"/>
    </source>
</evidence>
<keyword evidence="4" id="KW-1185">Reference proteome</keyword>
<gene>
    <name evidence="3" type="ORF">JL106_11315</name>
</gene>
<dbReference type="InterPro" id="IPR000757">
    <property type="entry name" value="Beta-glucanase-like"/>
</dbReference>
<protein>
    <submittedName>
        <fullName evidence="3">Family 16 glycosylhydrolase</fullName>
    </submittedName>
</protein>
<feature type="region of interest" description="Disordered" evidence="1">
    <location>
        <begin position="47"/>
        <end position="105"/>
    </location>
</feature>
<evidence type="ECO:0000256" key="1">
    <source>
        <dbReference type="SAM" id="MobiDB-lite"/>
    </source>
</evidence>
<dbReference type="Proteomes" id="UP000663792">
    <property type="component" value="Unassembled WGS sequence"/>
</dbReference>
<comment type="caution">
    <text evidence="3">The sequence shown here is derived from an EMBL/GenBank/DDBJ whole genome shotgun (WGS) entry which is preliminary data.</text>
</comment>
<dbReference type="RefSeq" id="WP_205260835.1">
    <property type="nucleotide sequence ID" value="NZ_JAERWK010000015.1"/>
</dbReference>
<dbReference type="SUPFAM" id="SSF49899">
    <property type="entry name" value="Concanavalin A-like lectins/glucanases"/>
    <property type="match status" value="1"/>
</dbReference>
<dbReference type="GO" id="GO:0005975">
    <property type="term" value="P:carbohydrate metabolic process"/>
    <property type="evidence" value="ECO:0007669"/>
    <property type="project" value="InterPro"/>
</dbReference>
<reference evidence="3" key="1">
    <citation type="submission" date="2021-01" db="EMBL/GenBank/DDBJ databases">
        <title>YIM 132084 draft genome.</title>
        <authorList>
            <person name="An D."/>
        </authorList>
    </citation>
    <scope>NUCLEOTIDE SEQUENCE</scope>
    <source>
        <strain evidence="3">YIM 132084</strain>
    </source>
</reference>
<organism evidence="3 4">
    <name type="scientific">Nakamurella leprariae</name>
    <dbReference type="NCBI Taxonomy" id="2803911"/>
    <lineage>
        <taxon>Bacteria</taxon>
        <taxon>Bacillati</taxon>
        <taxon>Actinomycetota</taxon>
        <taxon>Actinomycetes</taxon>
        <taxon>Nakamurellales</taxon>
        <taxon>Nakamurellaceae</taxon>
        <taxon>Nakamurella</taxon>
    </lineage>
</organism>
<sequence length="329" mass="35568">MPFQATTPPRRPQGRRMRSGHRAWQTLAALIVVGAVAATAGWLAGRTDTGGGPDGPPPAALRTAAADSGSVQVTPPGAASGAAGVPPQTPAPAVPPVDTADESMPRGDLPGWRQVFSDDFTEDLAPGQFPGPYEGRWSTYDGFQDTRKTGWYDDDILSVQNGALRMDLHTGADGRRLTAALVPLLDGEWGGTTFGRYSIRFRADPIPGYGAAWLLWPDSDRWDDGEIDFPEGEFNSGIKAYNHCPGRAAFHCGTFDTGVGFDDWHVATTTWTSTEVVFQLDGVVIGRVTDNITQVPMHWVLQTETWVYPPGPEVRGSVYIDWVSVWEQA</sequence>
<feature type="domain" description="GH16" evidence="2">
    <location>
        <begin position="97"/>
        <end position="329"/>
    </location>
</feature>
<dbReference type="InterPro" id="IPR013320">
    <property type="entry name" value="ConA-like_dom_sf"/>
</dbReference>